<gene>
    <name evidence="2" type="ORF">ASPFODRAFT_39164</name>
</gene>
<evidence type="ECO:0000256" key="1">
    <source>
        <dbReference type="SAM" id="MobiDB-lite"/>
    </source>
</evidence>
<dbReference type="EMBL" id="KV878236">
    <property type="protein sequence ID" value="OJZ91966.1"/>
    <property type="molecule type" value="Genomic_DNA"/>
</dbReference>
<dbReference type="AlphaFoldDB" id="A0A1M3TYY9"/>
<evidence type="ECO:0000313" key="2">
    <source>
        <dbReference type="EMBL" id="OJZ91966.1"/>
    </source>
</evidence>
<dbReference type="Proteomes" id="UP000184063">
    <property type="component" value="Unassembled WGS sequence"/>
</dbReference>
<feature type="region of interest" description="Disordered" evidence="1">
    <location>
        <begin position="49"/>
        <end position="71"/>
    </location>
</feature>
<protein>
    <submittedName>
        <fullName evidence="2">Uncharacterized protein</fullName>
    </submittedName>
</protein>
<accession>A0A1M3TYY9</accession>
<sequence length="71" mass="7742">MIHSSYKCHQELCTTRQPPSPSRAIVSPVPHSAQVPGIRPKPVRAAISDGRHARRVTRSWPDACGHPPASI</sequence>
<feature type="region of interest" description="Disordered" evidence="1">
    <location>
        <begin position="1"/>
        <end position="37"/>
    </location>
</feature>
<evidence type="ECO:0000313" key="3">
    <source>
        <dbReference type="Proteomes" id="UP000184063"/>
    </source>
</evidence>
<organism evidence="2 3">
    <name type="scientific">Aspergillus luchuensis (strain CBS 106.47)</name>
    <dbReference type="NCBI Taxonomy" id="1137211"/>
    <lineage>
        <taxon>Eukaryota</taxon>
        <taxon>Fungi</taxon>
        <taxon>Dikarya</taxon>
        <taxon>Ascomycota</taxon>
        <taxon>Pezizomycotina</taxon>
        <taxon>Eurotiomycetes</taxon>
        <taxon>Eurotiomycetidae</taxon>
        <taxon>Eurotiales</taxon>
        <taxon>Aspergillaceae</taxon>
        <taxon>Aspergillus</taxon>
        <taxon>Aspergillus subgen. Circumdati</taxon>
    </lineage>
</organism>
<name>A0A1M3TYY9_ASPLC</name>
<dbReference type="VEuPathDB" id="FungiDB:ASPFODRAFT_39164"/>
<reference evidence="3" key="1">
    <citation type="journal article" date="2017" name="Genome Biol.">
        <title>Comparative genomics reveals high biological diversity and specific adaptations in the industrially and medically important fungal genus Aspergillus.</title>
        <authorList>
            <person name="de Vries R.P."/>
            <person name="Riley R."/>
            <person name="Wiebenga A."/>
            <person name="Aguilar-Osorio G."/>
            <person name="Amillis S."/>
            <person name="Uchima C.A."/>
            <person name="Anderluh G."/>
            <person name="Asadollahi M."/>
            <person name="Askin M."/>
            <person name="Barry K."/>
            <person name="Battaglia E."/>
            <person name="Bayram O."/>
            <person name="Benocci T."/>
            <person name="Braus-Stromeyer S.A."/>
            <person name="Caldana C."/>
            <person name="Canovas D."/>
            <person name="Cerqueira G.C."/>
            <person name="Chen F."/>
            <person name="Chen W."/>
            <person name="Choi C."/>
            <person name="Clum A."/>
            <person name="Dos Santos R.A."/>
            <person name="Damasio A.R."/>
            <person name="Diallinas G."/>
            <person name="Emri T."/>
            <person name="Fekete E."/>
            <person name="Flipphi M."/>
            <person name="Freyberg S."/>
            <person name="Gallo A."/>
            <person name="Gournas C."/>
            <person name="Habgood R."/>
            <person name="Hainaut M."/>
            <person name="Harispe M.L."/>
            <person name="Henrissat B."/>
            <person name="Hilden K.S."/>
            <person name="Hope R."/>
            <person name="Hossain A."/>
            <person name="Karabika E."/>
            <person name="Karaffa L."/>
            <person name="Karanyi Z."/>
            <person name="Krasevec N."/>
            <person name="Kuo A."/>
            <person name="Kusch H."/>
            <person name="LaButti K."/>
            <person name="Lagendijk E.L."/>
            <person name="Lapidus A."/>
            <person name="Levasseur A."/>
            <person name="Lindquist E."/>
            <person name="Lipzen A."/>
            <person name="Logrieco A.F."/>
            <person name="MacCabe A."/>
            <person name="Maekelae M.R."/>
            <person name="Malavazi I."/>
            <person name="Melin P."/>
            <person name="Meyer V."/>
            <person name="Mielnichuk N."/>
            <person name="Miskei M."/>
            <person name="Molnar A.P."/>
            <person name="Mule G."/>
            <person name="Ngan C.Y."/>
            <person name="Orejas M."/>
            <person name="Orosz E."/>
            <person name="Ouedraogo J.P."/>
            <person name="Overkamp K.M."/>
            <person name="Park H.-S."/>
            <person name="Perrone G."/>
            <person name="Piumi F."/>
            <person name="Punt P.J."/>
            <person name="Ram A.F."/>
            <person name="Ramon A."/>
            <person name="Rauscher S."/>
            <person name="Record E."/>
            <person name="Riano-Pachon D.M."/>
            <person name="Robert V."/>
            <person name="Roehrig J."/>
            <person name="Ruller R."/>
            <person name="Salamov A."/>
            <person name="Salih N.S."/>
            <person name="Samson R.A."/>
            <person name="Sandor E."/>
            <person name="Sanguinetti M."/>
            <person name="Schuetze T."/>
            <person name="Sepcic K."/>
            <person name="Shelest E."/>
            <person name="Sherlock G."/>
            <person name="Sophianopoulou V."/>
            <person name="Squina F.M."/>
            <person name="Sun H."/>
            <person name="Susca A."/>
            <person name="Todd R.B."/>
            <person name="Tsang A."/>
            <person name="Unkles S.E."/>
            <person name="van de Wiele N."/>
            <person name="van Rossen-Uffink D."/>
            <person name="Oliveira J.V."/>
            <person name="Vesth T.C."/>
            <person name="Visser J."/>
            <person name="Yu J.-H."/>
            <person name="Zhou M."/>
            <person name="Andersen M.R."/>
            <person name="Archer D.B."/>
            <person name="Baker S.E."/>
            <person name="Benoit I."/>
            <person name="Brakhage A.A."/>
            <person name="Braus G.H."/>
            <person name="Fischer R."/>
            <person name="Frisvad J.C."/>
            <person name="Goldman G.H."/>
            <person name="Houbraken J."/>
            <person name="Oakley B."/>
            <person name="Pocsi I."/>
            <person name="Scazzocchio C."/>
            <person name="Seiboth B."/>
            <person name="vanKuyk P.A."/>
            <person name="Wortman J."/>
            <person name="Dyer P.S."/>
            <person name="Grigoriev I.V."/>
        </authorList>
    </citation>
    <scope>NUCLEOTIDE SEQUENCE [LARGE SCALE GENOMIC DNA]</scope>
    <source>
        <strain evidence="3">CBS 106.47</strain>
    </source>
</reference>
<proteinExistence type="predicted"/>